<feature type="compositionally biased region" description="Basic residues" evidence="1">
    <location>
        <begin position="446"/>
        <end position="460"/>
    </location>
</feature>
<evidence type="ECO:0000313" key="3">
    <source>
        <dbReference type="Proteomes" id="UP001154078"/>
    </source>
</evidence>
<proteinExistence type="predicted"/>
<sequence length="663" mass="74059">MASEVDIALLTSNLKRLNKDELIATIVQKSVPVISSTSISEGTQEKLRNMVNLHFKQESNLKNQQQKVYDQNADKLETENGLQARLIEHLEGRIKEQTYIIELLKNKSSENPINKNGNMATSPTTSQPTFKLLSYSGAAASGNKNKKPTTPKIQLNPSETQMAPQKASNIENITKQQNANQAEVNNTNLNKDFKEVTYKKKSKKPEILGNNANSSLKGVAKMQSIYISRIETGSTIETMKSHLTENGITKFEVKDGYSKHPNIYKSYIITVPSTAVENLKNPALWPEGACVSSFLYSLAEKNNKTPTSSPKSTSSPSTSGKENRNPNILVNCKYNFNPECKPSPSNSTYTDSELDFNNSEGSTSSGEKLNAINKLISNLYEKKSGSDTENRSDTLERRDNENHGSKDQMSNTIFNKSGDTENLKTTNTENLKTTNTENLKTTNTITKKKKSPTLKTRKRHLADTSKNITKKKKKTINPEKIQILQDIPLKTKNKKNPKMADTANDAPQENSNQQQPTNDAPQENRNQQQPTNDAPQENSNQQQPTTIPPPPSPPGPMEYVSEYENQQNIDERIKKGIEKLYPKTAETLKITTQALDLDKISTMDTEQSQSEQPEPTNDTTTATTTQPRQNLDQHAPPTTFRQNSHNTQQSSTVIRKKPIQPHL</sequence>
<feature type="compositionally biased region" description="Basic and acidic residues" evidence="1">
    <location>
        <begin position="383"/>
        <end position="406"/>
    </location>
</feature>
<dbReference type="Proteomes" id="UP001154078">
    <property type="component" value="Chromosome 8"/>
</dbReference>
<feature type="compositionally biased region" description="Polar residues" evidence="1">
    <location>
        <begin position="505"/>
        <end position="543"/>
    </location>
</feature>
<reference evidence="2" key="1">
    <citation type="submission" date="2021-12" db="EMBL/GenBank/DDBJ databases">
        <authorList>
            <person name="King R."/>
        </authorList>
    </citation>
    <scope>NUCLEOTIDE SEQUENCE</scope>
</reference>
<feature type="compositionally biased region" description="Low complexity" evidence="1">
    <location>
        <begin position="304"/>
        <end position="319"/>
    </location>
</feature>
<gene>
    <name evidence="2" type="ORF">MELIAE_LOCUS11901</name>
</gene>
<evidence type="ECO:0000256" key="1">
    <source>
        <dbReference type="SAM" id="MobiDB-lite"/>
    </source>
</evidence>
<protein>
    <submittedName>
        <fullName evidence="2">Uncharacterized protein</fullName>
    </submittedName>
</protein>
<evidence type="ECO:0000313" key="2">
    <source>
        <dbReference type="EMBL" id="CAH0562886.1"/>
    </source>
</evidence>
<feature type="compositionally biased region" description="Polar residues" evidence="1">
    <location>
        <begin position="639"/>
        <end position="653"/>
    </location>
</feature>
<feature type="region of interest" description="Disordered" evidence="1">
    <location>
        <begin position="383"/>
        <end position="427"/>
    </location>
</feature>
<name>A0A9P0BCW3_BRAAE</name>
<accession>A0A9P0BCW3</accession>
<feature type="compositionally biased region" description="Polar residues" evidence="1">
    <location>
        <begin position="151"/>
        <end position="161"/>
    </location>
</feature>
<organism evidence="2 3">
    <name type="scientific">Brassicogethes aeneus</name>
    <name type="common">Rape pollen beetle</name>
    <name type="synonym">Meligethes aeneus</name>
    <dbReference type="NCBI Taxonomy" id="1431903"/>
    <lineage>
        <taxon>Eukaryota</taxon>
        <taxon>Metazoa</taxon>
        <taxon>Ecdysozoa</taxon>
        <taxon>Arthropoda</taxon>
        <taxon>Hexapoda</taxon>
        <taxon>Insecta</taxon>
        <taxon>Pterygota</taxon>
        <taxon>Neoptera</taxon>
        <taxon>Endopterygota</taxon>
        <taxon>Coleoptera</taxon>
        <taxon>Polyphaga</taxon>
        <taxon>Cucujiformia</taxon>
        <taxon>Nitidulidae</taxon>
        <taxon>Meligethinae</taxon>
        <taxon>Brassicogethes</taxon>
    </lineage>
</organism>
<feature type="region of interest" description="Disordered" evidence="1">
    <location>
        <begin position="343"/>
        <end position="366"/>
    </location>
</feature>
<dbReference type="AlphaFoldDB" id="A0A9P0BCW3"/>
<feature type="compositionally biased region" description="Low complexity" evidence="1">
    <location>
        <begin position="616"/>
        <end position="625"/>
    </location>
</feature>
<feature type="compositionally biased region" description="Polar residues" evidence="1">
    <location>
        <begin position="407"/>
        <end position="417"/>
    </location>
</feature>
<keyword evidence="3" id="KW-1185">Reference proteome</keyword>
<feature type="region of interest" description="Disordered" evidence="1">
    <location>
        <begin position="440"/>
        <end position="571"/>
    </location>
</feature>
<feature type="region of interest" description="Disordered" evidence="1">
    <location>
        <begin position="593"/>
        <end position="663"/>
    </location>
</feature>
<feature type="compositionally biased region" description="Basic residues" evidence="1">
    <location>
        <begin position="654"/>
        <end position="663"/>
    </location>
</feature>
<dbReference type="EMBL" id="OV121139">
    <property type="protein sequence ID" value="CAH0562886.1"/>
    <property type="molecule type" value="Genomic_DNA"/>
</dbReference>
<feature type="region of interest" description="Disordered" evidence="1">
    <location>
        <begin position="301"/>
        <end position="328"/>
    </location>
</feature>
<feature type="compositionally biased region" description="Polar residues" evidence="1">
    <location>
        <begin position="602"/>
        <end position="615"/>
    </location>
</feature>
<feature type="compositionally biased region" description="Pro residues" evidence="1">
    <location>
        <begin position="546"/>
        <end position="556"/>
    </location>
</feature>
<feature type="region of interest" description="Disordered" evidence="1">
    <location>
        <begin position="139"/>
        <end position="161"/>
    </location>
</feature>